<evidence type="ECO:0000313" key="6">
    <source>
        <dbReference type="EMBL" id="AGM32967.1"/>
    </source>
</evidence>
<dbReference type="EMBL" id="KC741143">
    <property type="protein sequence ID" value="AGM32967.1"/>
    <property type="molecule type" value="mRNA"/>
</dbReference>
<keyword evidence="2" id="KW-0813">Transport</keyword>
<keyword evidence="4" id="KW-0472">Membrane</keyword>
<evidence type="ECO:0000256" key="4">
    <source>
        <dbReference type="ARBA" id="ARBA00023136"/>
    </source>
</evidence>
<dbReference type="AlphaFoldDB" id="R4V2J6"/>
<dbReference type="SUPFAM" id="SSF49447">
    <property type="entry name" value="Second domain of Mu2 adaptin subunit (ap50) of ap2 adaptor"/>
    <property type="match status" value="1"/>
</dbReference>
<dbReference type="GO" id="GO:0006886">
    <property type="term" value="P:intracellular protein transport"/>
    <property type="evidence" value="ECO:0007669"/>
    <property type="project" value="InterPro"/>
</dbReference>
<dbReference type="GO" id="GO:0030131">
    <property type="term" value="C:clathrin adaptor complex"/>
    <property type="evidence" value="ECO:0007669"/>
    <property type="project" value="InterPro"/>
</dbReference>
<dbReference type="GO" id="GO:0016192">
    <property type="term" value="P:vesicle-mediated transport"/>
    <property type="evidence" value="ECO:0007669"/>
    <property type="project" value="InterPro"/>
</dbReference>
<dbReference type="InterPro" id="IPR050431">
    <property type="entry name" value="Adaptor_comp_med_subunit"/>
</dbReference>
<dbReference type="Pfam" id="PF00928">
    <property type="entry name" value="Adap_comp_sub"/>
    <property type="match status" value="1"/>
</dbReference>
<dbReference type="PROSITE" id="PS00991">
    <property type="entry name" value="CLAT_ADAPTOR_M_2"/>
    <property type="match status" value="1"/>
</dbReference>
<proteinExistence type="evidence at transcript level"/>
<accession>R4V2J6</accession>
<dbReference type="InterPro" id="IPR001392">
    <property type="entry name" value="Clathrin_mu"/>
</dbReference>
<evidence type="ECO:0000256" key="2">
    <source>
        <dbReference type="ARBA" id="ARBA00022448"/>
    </source>
</evidence>
<dbReference type="GO" id="GO:0012505">
    <property type="term" value="C:endomembrane system"/>
    <property type="evidence" value="ECO:0007669"/>
    <property type="project" value="UniProtKB-SubCell"/>
</dbReference>
<reference evidence="6" key="1">
    <citation type="submission" date="2013-03" db="EMBL/GenBank/DDBJ databases">
        <title>Immune-Related transcriptome of Coptotermes formosanus Shiraki workers: the defense mechanism.</title>
        <authorList>
            <person name="Hussain A."/>
            <person name="Li Y.F."/>
            <person name="Wen S.Y."/>
        </authorList>
    </citation>
    <scope>NUCLEOTIDE SEQUENCE</scope>
</reference>
<dbReference type="Gene3D" id="2.60.40.1170">
    <property type="entry name" value="Mu homology domain, subdomain B"/>
    <property type="match status" value="2"/>
</dbReference>
<protein>
    <submittedName>
        <fullName evidence="6">AP-3 complex subunit Mu-1</fullName>
    </submittedName>
</protein>
<dbReference type="PRINTS" id="PR00314">
    <property type="entry name" value="CLATHRINADPT"/>
</dbReference>
<feature type="domain" description="MHD" evidence="5">
    <location>
        <begin position="1"/>
        <end position="202"/>
    </location>
</feature>
<sequence length="203" mass="22764">MPDLTLSFMNPRLFDDVSFHPCVRFKRWESERILSFIPPDGNFRLMSYHIGSQNIVAIPIYVRHNISFREAGGGRLDITVGPKQTIGRTVESVIIEIPMPKAVLNCSLTPNQGKYSFDPVSKVLMWDIGRIDTAKLPSLRGTISLQSGAAAVESNPAINVQFTISQLAVSGLKVNRLDMYGEKYKPFKGVKYITKAGRFQIRM</sequence>
<evidence type="ECO:0000256" key="3">
    <source>
        <dbReference type="ARBA" id="ARBA00022927"/>
    </source>
</evidence>
<dbReference type="InterPro" id="IPR028565">
    <property type="entry name" value="MHD"/>
</dbReference>
<name>R4V2J6_COPFO</name>
<comment type="subcellular location">
    <subcellularLocation>
        <location evidence="1">Endomembrane system</location>
    </subcellularLocation>
</comment>
<dbReference type="InterPro" id="IPR036168">
    <property type="entry name" value="AP2_Mu_C_sf"/>
</dbReference>
<evidence type="ECO:0000259" key="5">
    <source>
        <dbReference type="PROSITE" id="PS51072"/>
    </source>
</evidence>
<dbReference type="PANTHER" id="PTHR10529">
    <property type="entry name" value="AP COMPLEX SUBUNIT MU"/>
    <property type="match status" value="1"/>
</dbReference>
<dbReference type="PROSITE" id="PS51072">
    <property type="entry name" value="MHD"/>
    <property type="match status" value="1"/>
</dbReference>
<dbReference type="InterPro" id="IPR018240">
    <property type="entry name" value="Clathrin_mu_CS"/>
</dbReference>
<evidence type="ECO:0000256" key="1">
    <source>
        <dbReference type="ARBA" id="ARBA00004308"/>
    </source>
</evidence>
<keyword evidence="3" id="KW-0653">Protein transport</keyword>
<organism evidence="6">
    <name type="scientific">Coptotermes formosanus</name>
    <name type="common">Formosan subterranean termite</name>
    <dbReference type="NCBI Taxonomy" id="36987"/>
    <lineage>
        <taxon>Eukaryota</taxon>
        <taxon>Metazoa</taxon>
        <taxon>Ecdysozoa</taxon>
        <taxon>Arthropoda</taxon>
        <taxon>Hexapoda</taxon>
        <taxon>Insecta</taxon>
        <taxon>Pterygota</taxon>
        <taxon>Neoptera</taxon>
        <taxon>Polyneoptera</taxon>
        <taxon>Dictyoptera</taxon>
        <taxon>Blattodea</taxon>
        <taxon>Blattoidea</taxon>
        <taxon>Termitoidae</taxon>
        <taxon>Rhinotermitidae</taxon>
        <taxon>Coptotermes</taxon>
    </lineage>
</organism>